<name>A0A644ZI59_9ZZZZ</name>
<evidence type="ECO:0000259" key="3">
    <source>
        <dbReference type="Pfam" id="PF02719"/>
    </source>
</evidence>
<dbReference type="EMBL" id="VSSQ01009036">
    <property type="protein sequence ID" value="MPM40536.1"/>
    <property type="molecule type" value="Genomic_DNA"/>
</dbReference>
<sequence length="652" mass="73299">MNKIKKYRKRLLMLADLILFAVSFIVLLLTDITGLKSNIQGAVINSVILYIFVTVFQFAFHINESLWRYAEAREYLCFCLASILGCISTLIINMAINEMPLSSLFIITLSICSLVEWLTLRLAYRAFRSTFDIDKSRNSLFGIKNAVNGEYNLVHNIVIIGAGYSGVTLLSEITRNHSDIYKVWAFIDDDVSKIGTKLRGVPIMGPINKLPEILKKSPVYDVILAIPSLELEKRRNIVNMCGKLQCKLRILPDTMMVMENSTSNFFAETRKVKIEDLLGRSTIRFERGSLDGLLSNKTVLVTGGGGSIGSEICRQIASLELKRLVIFDISENDAYLLMRSLKQIYGNKVDIVVEIGSIADETRVNELFNEYRPNVVFHAAAHKHVPLMEMNPCEAVRNNILGTYNLIRKAEEYKCEKFVQISTDKAVNPTNIMGATKRYCEMMIKSMADVEKCPTDFAAVRFGNVLGSNGSVIPIFMSQIEHGGPVTITDKRIIRYFMTIPEAAALVLKAGAMAKNAEIYVLDMGDPIKIIDLAENLIRLEGYTPYDEIDIVETGLRPGEKLYEELLIKDGVHSSTSQDKIFIEQNSETINRKSVEDGIALMKKYVNNSDNEKVRALLHLLIPTYKTPEEVNNRVEQKAAEDKEAGFDRCTA</sequence>
<dbReference type="PANTHER" id="PTHR43318">
    <property type="entry name" value="UDP-N-ACETYLGLUCOSAMINE 4,6-DEHYDRATASE"/>
    <property type="match status" value="1"/>
</dbReference>
<dbReference type="InterPro" id="IPR036291">
    <property type="entry name" value="NAD(P)-bd_dom_sf"/>
</dbReference>
<accession>A0A644ZI59</accession>
<dbReference type="AlphaFoldDB" id="A0A644ZI59"/>
<feature type="transmembrane region" description="Helical" evidence="2">
    <location>
        <begin position="12"/>
        <end position="30"/>
    </location>
</feature>
<gene>
    <name evidence="4" type="primary">pglF_13</name>
    <name evidence="4" type="ORF">SDC9_87180</name>
</gene>
<dbReference type="InterPro" id="IPR029063">
    <property type="entry name" value="SAM-dependent_MTases_sf"/>
</dbReference>
<reference evidence="4" key="1">
    <citation type="submission" date="2019-08" db="EMBL/GenBank/DDBJ databases">
        <authorList>
            <person name="Kucharzyk K."/>
            <person name="Murdoch R.W."/>
            <person name="Higgins S."/>
            <person name="Loffler F."/>
        </authorList>
    </citation>
    <scope>NUCLEOTIDE SEQUENCE</scope>
</reference>
<dbReference type="Gene3D" id="3.40.50.720">
    <property type="entry name" value="NAD(P)-binding Rossmann-like Domain"/>
    <property type="match status" value="2"/>
</dbReference>
<dbReference type="InterPro" id="IPR003869">
    <property type="entry name" value="Polysac_CapD-like"/>
</dbReference>
<dbReference type="Pfam" id="PF02719">
    <property type="entry name" value="Polysacc_synt_2"/>
    <property type="match status" value="1"/>
</dbReference>
<dbReference type="PANTHER" id="PTHR43318:SF1">
    <property type="entry name" value="POLYSACCHARIDE BIOSYNTHESIS PROTEIN EPSC-RELATED"/>
    <property type="match status" value="1"/>
</dbReference>
<proteinExistence type="inferred from homology"/>
<feature type="transmembrane region" description="Helical" evidence="2">
    <location>
        <begin position="75"/>
        <end position="96"/>
    </location>
</feature>
<evidence type="ECO:0000256" key="2">
    <source>
        <dbReference type="SAM" id="Phobius"/>
    </source>
</evidence>
<dbReference type="EC" id="4.2.1.135" evidence="4"/>
<dbReference type="GO" id="GO:0016829">
    <property type="term" value="F:lyase activity"/>
    <property type="evidence" value="ECO:0007669"/>
    <property type="project" value="UniProtKB-KW"/>
</dbReference>
<keyword evidence="2" id="KW-0472">Membrane</keyword>
<dbReference type="CDD" id="cd05237">
    <property type="entry name" value="UDP_invert_4-6DH_SDR_e"/>
    <property type="match status" value="1"/>
</dbReference>
<keyword evidence="4" id="KW-0456">Lyase</keyword>
<keyword evidence="2" id="KW-0812">Transmembrane</keyword>
<comment type="similarity">
    <text evidence="1">Belongs to the polysaccharide synthase family.</text>
</comment>
<organism evidence="4">
    <name type="scientific">bioreactor metagenome</name>
    <dbReference type="NCBI Taxonomy" id="1076179"/>
    <lineage>
        <taxon>unclassified sequences</taxon>
        <taxon>metagenomes</taxon>
        <taxon>ecological metagenomes</taxon>
    </lineage>
</organism>
<protein>
    <submittedName>
        <fullName evidence="4">UDP-N-acetyl-alpha-D-glucosamine C6 dehydratase</fullName>
        <ecNumber evidence="4">4.2.1.135</ecNumber>
    </submittedName>
</protein>
<dbReference type="SUPFAM" id="SSF51735">
    <property type="entry name" value="NAD(P)-binding Rossmann-fold domains"/>
    <property type="match status" value="1"/>
</dbReference>
<dbReference type="Pfam" id="PF13727">
    <property type="entry name" value="CoA_binding_3"/>
    <property type="match status" value="1"/>
</dbReference>
<feature type="transmembrane region" description="Helical" evidence="2">
    <location>
        <begin position="42"/>
        <end position="63"/>
    </location>
</feature>
<feature type="domain" description="Polysaccharide biosynthesis protein CapD-like" evidence="3">
    <location>
        <begin position="299"/>
        <end position="584"/>
    </location>
</feature>
<evidence type="ECO:0000313" key="4">
    <source>
        <dbReference type="EMBL" id="MPM40536.1"/>
    </source>
</evidence>
<dbReference type="InterPro" id="IPR051203">
    <property type="entry name" value="Polysaccharide_Synthase-Rel"/>
</dbReference>
<evidence type="ECO:0000256" key="1">
    <source>
        <dbReference type="ARBA" id="ARBA00007430"/>
    </source>
</evidence>
<keyword evidence="2" id="KW-1133">Transmembrane helix</keyword>
<dbReference type="SUPFAM" id="SSF53335">
    <property type="entry name" value="S-adenosyl-L-methionine-dependent methyltransferases"/>
    <property type="match status" value="1"/>
</dbReference>
<comment type="caution">
    <text evidence="4">The sequence shown here is derived from an EMBL/GenBank/DDBJ whole genome shotgun (WGS) entry which is preliminary data.</text>
</comment>